<protein>
    <recommendedName>
        <fullName evidence="1">PASTA domain-containing protein</fullName>
    </recommendedName>
</protein>
<dbReference type="Pfam" id="PF09136">
    <property type="entry name" value="Glucodextran_B"/>
    <property type="match status" value="1"/>
</dbReference>
<evidence type="ECO:0000313" key="2">
    <source>
        <dbReference type="EMBL" id="CAA9466862.1"/>
    </source>
</evidence>
<dbReference type="CDD" id="cd06577">
    <property type="entry name" value="PASTA_pknB"/>
    <property type="match status" value="1"/>
</dbReference>
<feature type="non-terminal residue" evidence="2">
    <location>
        <position position="1"/>
    </location>
</feature>
<feature type="domain" description="PASTA" evidence="1">
    <location>
        <begin position="92"/>
        <end position="152"/>
    </location>
</feature>
<evidence type="ECO:0000259" key="1">
    <source>
        <dbReference type="Pfam" id="PF03793"/>
    </source>
</evidence>
<gene>
    <name evidence="2" type="ORF">AVDCRST_MAG13-114</name>
</gene>
<accession>A0A6J4R867</accession>
<dbReference type="InterPro" id="IPR005543">
    <property type="entry name" value="PASTA_dom"/>
</dbReference>
<organism evidence="2">
    <name type="scientific">uncultured Solirubrobacteraceae bacterium</name>
    <dbReference type="NCBI Taxonomy" id="1162706"/>
    <lineage>
        <taxon>Bacteria</taxon>
        <taxon>Bacillati</taxon>
        <taxon>Actinomycetota</taxon>
        <taxon>Thermoleophilia</taxon>
        <taxon>Solirubrobacterales</taxon>
        <taxon>Solirubrobacteraceae</taxon>
        <taxon>environmental samples</taxon>
    </lineage>
</organism>
<name>A0A6J4R867_9ACTN</name>
<dbReference type="Gene3D" id="3.30.10.20">
    <property type="match status" value="1"/>
</dbReference>
<proteinExistence type="predicted"/>
<dbReference type="GO" id="GO:0005975">
    <property type="term" value="P:carbohydrate metabolic process"/>
    <property type="evidence" value="ECO:0007669"/>
    <property type="project" value="UniProtKB-ARBA"/>
</dbReference>
<reference evidence="2" key="1">
    <citation type="submission" date="2020-02" db="EMBL/GenBank/DDBJ databases">
        <authorList>
            <person name="Meier V. D."/>
        </authorList>
    </citation>
    <scope>NUCLEOTIDE SEQUENCE</scope>
    <source>
        <strain evidence="2">AVDCRST_MAG13</strain>
    </source>
</reference>
<dbReference type="InterPro" id="IPR013783">
    <property type="entry name" value="Ig-like_fold"/>
</dbReference>
<dbReference type="Gene3D" id="2.60.40.10">
    <property type="entry name" value="Immunoglobulins"/>
    <property type="match status" value="1"/>
</dbReference>
<dbReference type="AlphaFoldDB" id="A0A6J4R867"/>
<dbReference type="Pfam" id="PF03793">
    <property type="entry name" value="PASTA"/>
    <property type="match status" value="1"/>
</dbReference>
<dbReference type="EMBL" id="CADCVO010000022">
    <property type="protein sequence ID" value="CAA9466862.1"/>
    <property type="molecule type" value="Genomic_DNA"/>
</dbReference>
<sequence length="165" mass="17679">SDLEISLEPRSRPRVAAAAQVVDGRASDNVALATVTVNGVPVTPGPDGAFSAPVTLVRGVNTITARAADAGGRSAEARVELVYAPPARRCRVPKVRQKPLATARRLLVRAGCRAGKVTAKRARRTRPGRVIDQGTRPGRLVRAGTRISLDVARKAKPRRRSTRRR</sequence>